<dbReference type="GeneID" id="19526498"/>
<protein>
    <submittedName>
        <fullName evidence="1">Uncharacterized protein</fullName>
    </submittedName>
</protein>
<reference evidence="2" key="1">
    <citation type="submission" date="2014-09" db="EMBL/GenBank/DDBJ databases">
        <authorList>
            <person name="Sauder A.B."/>
            <person name="McKenzie Q.R."/>
            <person name="Temple L.M."/>
            <person name="Alexis B.K."/>
            <person name="Al-Atrache Z."/>
            <person name="Lewis L.O."/>
            <person name="Loesser-Casey K.E."/>
            <person name="Mitchell K.J."/>
        </authorList>
    </citation>
    <scope>NUCLEOTIDE SEQUENCE [LARGE SCALE GENOMIC DNA]</scope>
</reference>
<dbReference type="KEGG" id="vg:19526498"/>
<dbReference type="NCBIfam" id="NF033832">
    <property type="entry name" value="sce7726_fam"/>
    <property type="match status" value="1"/>
</dbReference>
<evidence type="ECO:0000313" key="1">
    <source>
        <dbReference type="EMBL" id="AHZ09632.1"/>
    </source>
</evidence>
<evidence type="ECO:0000313" key="2">
    <source>
        <dbReference type="Proteomes" id="UP000026902"/>
    </source>
</evidence>
<dbReference type="RefSeq" id="YP_009037098.1">
    <property type="nucleotide sequence ID" value="NC_024216.1"/>
</dbReference>
<organism evidence="1 2">
    <name type="scientific">Bacillus phage CAM003</name>
    <dbReference type="NCBI Taxonomy" id="1486657"/>
    <lineage>
        <taxon>Viruses</taxon>
        <taxon>Duplodnaviria</taxon>
        <taxon>Heunggongvirae</taxon>
        <taxon>Uroviricota</taxon>
        <taxon>Caudoviricetes</taxon>
        <taxon>Herelleviridae</taxon>
        <taxon>Bastillevirinae</taxon>
        <taxon>Bastillevirus</taxon>
        <taxon>Bastillevirus CAM003</taxon>
    </lineage>
</organism>
<proteinExistence type="predicted"/>
<dbReference type="InterPro" id="IPR047729">
    <property type="entry name" value="Sce7726-like"/>
</dbReference>
<dbReference type="EMBL" id="KJ489397">
    <property type="protein sequence ID" value="AHZ09632.1"/>
    <property type="molecule type" value="Genomic_DNA"/>
</dbReference>
<keyword evidence="2" id="KW-1185">Reference proteome</keyword>
<name>A0A024AZT9_9CAUD</name>
<dbReference type="Proteomes" id="UP000026902">
    <property type="component" value="Segment"/>
</dbReference>
<sequence length="240" mass="27274">MTIKFYEEDIKQLILEKKHVFIKDKDTQSAVLFEKGLDVNSVIADCLIFTGDGNIIGVEIKTERDSTKRLNKQLKSYSKVCDYVYVLCEDKHVDKVEDILHNYNHAGVGIIAYTEFKGEPILGVYQQATKSPTKSVVTAYMSLFWREELLNIAGSFKRQVSTLEEKGLSVAKADSRGAVGMNGLLVQSSVSKRMKKPQIAKTIVDRLGEHKANHLLCNIYINKKLHPEKQLNYYHFKGEE</sequence>
<accession>A0A024AZT9</accession>